<dbReference type="Proteomes" id="UP001162992">
    <property type="component" value="Chromosome 14"/>
</dbReference>
<protein>
    <submittedName>
        <fullName evidence="1">Uncharacterized protein</fullName>
    </submittedName>
</protein>
<gene>
    <name evidence="1" type="ORF">O6H91_14G045800</name>
</gene>
<accession>A0ACC2BP83</accession>
<dbReference type="EMBL" id="CM055105">
    <property type="protein sequence ID" value="KAJ7531488.1"/>
    <property type="molecule type" value="Genomic_DNA"/>
</dbReference>
<proteinExistence type="predicted"/>
<evidence type="ECO:0000313" key="1">
    <source>
        <dbReference type="EMBL" id="KAJ7531488.1"/>
    </source>
</evidence>
<sequence length="818" mass="91068">MPGLASADPHTVTTLSIIRMNGPARGGPNAASAKTDENTTMAEPSAVERLEEGLEPVGDGKEAEESLSRYCKPVELYNIIQRRAMRHPLFLQRCLNYKIEAARQRRIQMTVSVLGCGDDSGELCLYSPKVNARSQMPTEYGEQQFWPVFVMVTSPVGDFGPKESVYRLNQTRVVRTSLISSSCNGNGEDGVTFLLPEVRKLLLSASKDGHVVLFVLFADPTAVYKDKEYNAQPLEKCSGRVFWGKLLMTKLCKNWLSNPRSGTSMVGLNGKRVDVVSDVDLHHGSLQHVDLADGRGIKLVEPSSKSSSPSRSLVQLQVYITGEEVGGKLKVPGLLQNGSHATSVFPSSNRRPRYGRVVFHYLYHFNTLRKTEVTEEFSCPFCLVHCSSFKGLRCHLNASHDLFNFEYLAADGFQVVNVTCRNDLLGPEGDQGDDSDVDGLNDTRIKNFIYKSRCGASRRTPVDTAKEPIDQEVSTSQLPGYQGEVLAKTCQTHGLNSMDSRGFHECQEDSNSELKDVAQLHSSATGVSIRDKNRKQQLLQNGDLVATDMGRPCARTASNLDSQEMKLHETSEEQKSTKVWEVLQPGEDMKTRVENDQNANPIAFGDMDHPFPPQKKLRSDTLLPDQEHISSSVNGLPSLSTNGLCASAVAAVSSEECALSAVVASVPVPVPQLEKGRKVSSQRAEARSRAQLTKRQFFHSHTAQPMALEQLLSDKDSEDEIDDFVADFEDRRMLDDFVDVTKHEKEVMHMWNSFVRKQRVLADGHCAWACEAFSNLHAQNFQKNPTMRRCLMLFMIKLWNHHLIDGKTIDRCLRIVDS</sequence>
<name>A0ACC2BP83_DIPCM</name>
<reference evidence="2" key="1">
    <citation type="journal article" date="2024" name="Proc. Natl. Acad. Sci. U.S.A.">
        <title>Extraordinary preservation of gene collinearity over three hundred million years revealed in homosporous lycophytes.</title>
        <authorList>
            <person name="Li C."/>
            <person name="Wickell D."/>
            <person name="Kuo L.Y."/>
            <person name="Chen X."/>
            <person name="Nie B."/>
            <person name="Liao X."/>
            <person name="Peng D."/>
            <person name="Ji J."/>
            <person name="Jenkins J."/>
            <person name="Williams M."/>
            <person name="Shu S."/>
            <person name="Plott C."/>
            <person name="Barry K."/>
            <person name="Rajasekar S."/>
            <person name="Grimwood J."/>
            <person name="Han X."/>
            <person name="Sun S."/>
            <person name="Hou Z."/>
            <person name="He W."/>
            <person name="Dai G."/>
            <person name="Sun C."/>
            <person name="Schmutz J."/>
            <person name="Leebens-Mack J.H."/>
            <person name="Li F.W."/>
            <person name="Wang L."/>
        </authorList>
    </citation>
    <scope>NUCLEOTIDE SEQUENCE [LARGE SCALE GENOMIC DNA]</scope>
    <source>
        <strain evidence="2">cv. PW_Plant_1</strain>
    </source>
</reference>
<evidence type="ECO:0000313" key="2">
    <source>
        <dbReference type="Proteomes" id="UP001162992"/>
    </source>
</evidence>
<keyword evidence="2" id="KW-1185">Reference proteome</keyword>
<comment type="caution">
    <text evidence="1">The sequence shown here is derived from an EMBL/GenBank/DDBJ whole genome shotgun (WGS) entry which is preliminary data.</text>
</comment>
<organism evidence="1 2">
    <name type="scientific">Diphasiastrum complanatum</name>
    <name type="common">Issler's clubmoss</name>
    <name type="synonym">Lycopodium complanatum</name>
    <dbReference type="NCBI Taxonomy" id="34168"/>
    <lineage>
        <taxon>Eukaryota</taxon>
        <taxon>Viridiplantae</taxon>
        <taxon>Streptophyta</taxon>
        <taxon>Embryophyta</taxon>
        <taxon>Tracheophyta</taxon>
        <taxon>Lycopodiopsida</taxon>
        <taxon>Lycopodiales</taxon>
        <taxon>Lycopodiaceae</taxon>
        <taxon>Lycopodioideae</taxon>
        <taxon>Diphasiastrum</taxon>
    </lineage>
</organism>